<dbReference type="EMBL" id="VDCQ01000157">
    <property type="protein sequence ID" value="TNJ52885.1"/>
    <property type="molecule type" value="Genomic_DNA"/>
</dbReference>
<keyword evidence="2" id="KW-1185">Reference proteome</keyword>
<gene>
    <name evidence="1" type="ORF">FE784_40550</name>
</gene>
<dbReference type="RefSeq" id="WP_139607981.1">
    <property type="nucleotide sequence ID" value="NZ_VDCQ01000157.1"/>
</dbReference>
<evidence type="ECO:0000313" key="1">
    <source>
        <dbReference type="EMBL" id="TNJ52885.1"/>
    </source>
</evidence>
<dbReference type="AlphaFoldDB" id="A0A5C4SVG1"/>
<sequence>MTALRWASGEKTVADFAVPSFGTDVPPSDSFSVTENGKYTVYAADSAGLSAVQTIEVSNIITLAPTITLDYSPKTAVSTGVAISASASVSNSASGNTLNALRWASGEKTTADFAVPTFGTDVPPSGSFSVTANGKYTVYAADSAGLSAVQTIEVSNIITLAPTITLDYSPKTAVSTGVAISASASVSNSASGNTLNALRWASGERTAADFAVPAFGTDVPPSGSFNITENGMYTVYAADSSGLSAVQTIEITNIVTQAPT</sequence>
<evidence type="ECO:0000313" key="2">
    <source>
        <dbReference type="Proteomes" id="UP000307943"/>
    </source>
</evidence>
<feature type="non-terminal residue" evidence="1">
    <location>
        <position position="260"/>
    </location>
</feature>
<protein>
    <submittedName>
        <fullName evidence="1">Uncharacterized protein</fullName>
    </submittedName>
</protein>
<organism evidence="1 2">
    <name type="scientific">Paenibacillus hemerocallicola</name>
    <dbReference type="NCBI Taxonomy" id="1172614"/>
    <lineage>
        <taxon>Bacteria</taxon>
        <taxon>Bacillati</taxon>
        <taxon>Bacillota</taxon>
        <taxon>Bacilli</taxon>
        <taxon>Bacillales</taxon>
        <taxon>Paenibacillaceae</taxon>
        <taxon>Paenibacillus</taxon>
    </lineage>
</organism>
<comment type="caution">
    <text evidence="1">The sequence shown here is derived from an EMBL/GenBank/DDBJ whole genome shotgun (WGS) entry which is preliminary data.</text>
</comment>
<dbReference type="Proteomes" id="UP000307943">
    <property type="component" value="Unassembled WGS sequence"/>
</dbReference>
<accession>A0A5C4SVG1</accession>
<dbReference type="OrthoDB" id="2481381at2"/>
<reference evidence="1 2" key="1">
    <citation type="submission" date="2019-05" db="EMBL/GenBank/DDBJ databases">
        <title>We sequenced the genome of Paenibacillus hemerocallicola KCTC 33185 for further insight into its adaptation and study the phylogeny of Paenibacillus.</title>
        <authorList>
            <person name="Narsing Rao M.P."/>
        </authorList>
    </citation>
    <scope>NUCLEOTIDE SEQUENCE [LARGE SCALE GENOMIC DNA]</scope>
    <source>
        <strain evidence="1 2">KCTC 33185</strain>
    </source>
</reference>
<name>A0A5C4SVG1_9BACL</name>
<proteinExistence type="predicted"/>